<keyword evidence="3" id="KW-1185">Reference proteome</keyword>
<organism evidence="2 3">
    <name type="scientific">Rehmannia glutinosa</name>
    <name type="common">Chinese foxglove</name>
    <dbReference type="NCBI Taxonomy" id="99300"/>
    <lineage>
        <taxon>Eukaryota</taxon>
        <taxon>Viridiplantae</taxon>
        <taxon>Streptophyta</taxon>
        <taxon>Embryophyta</taxon>
        <taxon>Tracheophyta</taxon>
        <taxon>Spermatophyta</taxon>
        <taxon>Magnoliopsida</taxon>
        <taxon>eudicotyledons</taxon>
        <taxon>Gunneridae</taxon>
        <taxon>Pentapetalae</taxon>
        <taxon>asterids</taxon>
        <taxon>lamiids</taxon>
        <taxon>Lamiales</taxon>
        <taxon>Orobanchaceae</taxon>
        <taxon>Rehmannieae</taxon>
        <taxon>Rehmannia</taxon>
    </lineage>
</organism>
<comment type="caution">
    <text evidence="2">The sequence shown here is derived from an EMBL/GenBank/DDBJ whole genome shotgun (WGS) entry which is preliminary data.</text>
</comment>
<accession>A0ABR0XGP8</accession>
<evidence type="ECO:0000313" key="3">
    <source>
        <dbReference type="Proteomes" id="UP001318860"/>
    </source>
</evidence>
<sequence>MAKPCATIIALFCLFTLSVAAHSPTENDEATTKASLPLNHPNPNLRLSSVDLSVPLTTTFRTVNRRFPVRSKHPCRHHLKIRPTMRANEEISYGNDMIVSSGENSDFEEPVLHDGGRRIRRRWGRLHHYHHHHDGEDSDNDDVDRIKKIVFKRFDRENEFRVLKKLKHFRIQNAEGEKKKNSGVMKRFGKFWDHYF</sequence>
<feature type="signal peptide" evidence="1">
    <location>
        <begin position="1"/>
        <end position="21"/>
    </location>
</feature>
<dbReference type="Proteomes" id="UP001318860">
    <property type="component" value="Unassembled WGS sequence"/>
</dbReference>
<evidence type="ECO:0000256" key="1">
    <source>
        <dbReference type="SAM" id="SignalP"/>
    </source>
</evidence>
<dbReference type="EMBL" id="JABTTQ020000004">
    <property type="protein sequence ID" value="KAK6158370.1"/>
    <property type="molecule type" value="Genomic_DNA"/>
</dbReference>
<protein>
    <submittedName>
        <fullName evidence="2">Uncharacterized protein</fullName>
    </submittedName>
</protein>
<feature type="chain" id="PRO_5045672404" evidence="1">
    <location>
        <begin position="22"/>
        <end position="196"/>
    </location>
</feature>
<reference evidence="2 3" key="1">
    <citation type="journal article" date="2021" name="Comput. Struct. Biotechnol. J.">
        <title>De novo genome assembly of the potent medicinal plant Rehmannia glutinosa using nanopore technology.</title>
        <authorList>
            <person name="Ma L."/>
            <person name="Dong C."/>
            <person name="Song C."/>
            <person name="Wang X."/>
            <person name="Zheng X."/>
            <person name="Niu Y."/>
            <person name="Chen S."/>
            <person name="Feng W."/>
        </authorList>
    </citation>
    <scope>NUCLEOTIDE SEQUENCE [LARGE SCALE GENOMIC DNA]</scope>
    <source>
        <strain evidence="2">DH-2019</strain>
    </source>
</reference>
<evidence type="ECO:0000313" key="2">
    <source>
        <dbReference type="EMBL" id="KAK6158370.1"/>
    </source>
</evidence>
<name>A0ABR0XGP8_REHGL</name>
<keyword evidence="1" id="KW-0732">Signal</keyword>
<gene>
    <name evidence="2" type="ORF">DH2020_005684</name>
</gene>
<proteinExistence type="predicted"/>